<feature type="signal peptide" evidence="1">
    <location>
        <begin position="1"/>
        <end position="18"/>
    </location>
</feature>
<feature type="chain" id="PRO_5031531458" description="Plastid lipid-associated protein/fibrillin conserved domain-containing protein" evidence="1">
    <location>
        <begin position="19"/>
        <end position="305"/>
    </location>
</feature>
<dbReference type="PANTHER" id="PTHR45912">
    <property type="entry name" value="CILIA- AND FLAGELLA-ASSOCIATED PROTEIN 47"/>
    <property type="match status" value="1"/>
</dbReference>
<dbReference type="EMBL" id="HBKQ01017310">
    <property type="protein sequence ID" value="CAE2230371.1"/>
    <property type="molecule type" value="Transcribed_RNA"/>
</dbReference>
<gene>
    <name evidence="2" type="ORF">OAUR00152_LOCUS11698</name>
</gene>
<dbReference type="GO" id="GO:0060271">
    <property type="term" value="P:cilium assembly"/>
    <property type="evidence" value="ECO:0007669"/>
    <property type="project" value="TreeGrafter"/>
</dbReference>
<dbReference type="InterPro" id="IPR013783">
    <property type="entry name" value="Ig-like_fold"/>
</dbReference>
<reference evidence="2" key="1">
    <citation type="submission" date="2021-01" db="EMBL/GenBank/DDBJ databases">
        <authorList>
            <person name="Corre E."/>
            <person name="Pelletier E."/>
            <person name="Niang G."/>
            <person name="Scheremetjew M."/>
            <person name="Finn R."/>
            <person name="Kale V."/>
            <person name="Holt S."/>
            <person name="Cochrane G."/>
            <person name="Meng A."/>
            <person name="Brown T."/>
            <person name="Cohen L."/>
        </authorList>
    </citation>
    <scope>NUCLEOTIDE SEQUENCE</scope>
    <source>
        <strain evidence="2">Isolate 1302-5</strain>
    </source>
</reference>
<dbReference type="PANTHER" id="PTHR45912:SF3">
    <property type="entry name" value="CILIA- AND FLAGELLA-ASSOCIATED PROTEIN 47"/>
    <property type="match status" value="1"/>
</dbReference>
<name>A0A7S4IID8_9STRA</name>
<proteinExistence type="predicted"/>
<organism evidence="2">
    <name type="scientific">Odontella aurita</name>
    <dbReference type="NCBI Taxonomy" id="265563"/>
    <lineage>
        <taxon>Eukaryota</taxon>
        <taxon>Sar</taxon>
        <taxon>Stramenopiles</taxon>
        <taxon>Ochrophyta</taxon>
        <taxon>Bacillariophyta</taxon>
        <taxon>Mediophyceae</taxon>
        <taxon>Biddulphiophycidae</taxon>
        <taxon>Eupodiscales</taxon>
        <taxon>Odontellaceae</taxon>
        <taxon>Odontella</taxon>
    </lineage>
</organism>
<sequence length="305" mass="33689">MKFAASCLVILGAAGAKAAFVPGCPTARPRVALKGYLDDLTEELYGPEDNPDVEADLQENTKMKKEDQDRFGPGSWENYVDFEEFDGGDGQMGVAGDGSKGLEKIGSDVTPQLAKSKTMSAKNAWGTSTGYADKLMSERPEMDIARAQQLENWANQQEVRAKNQQLKEMTEAFDEATPSAEEDWRALAKFGVERNEEFDMDETFGEVQAGDLEGVIEVTSRLNQISAYDLSVKNEYMGFADFRASFTPETPSDWTVEPTEGSLTSREPTNFILRFRPNNPGTSEGHLVIETEDFKKTWKLVGSTG</sequence>
<dbReference type="AlphaFoldDB" id="A0A7S4IID8"/>
<evidence type="ECO:0000256" key="1">
    <source>
        <dbReference type="SAM" id="SignalP"/>
    </source>
</evidence>
<evidence type="ECO:0000313" key="2">
    <source>
        <dbReference type="EMBL" id="CAE2230371.1"/>
    </source>
</evidence>
<dbReference type="Gene3D" id="2.60.40.10">
    <property type="entry name" value="Immunoglobulins"/>
    <property type="match status" value="1"/>
</dbReference>
<keyword evidence="1" id="KW-0732">Signal</keyword>
<accession>A0A7S4IID8</accession>
<evidence type="ECO:0008006" key="3">
    <source>
        <dbReference type="Google" id="ProtNLM"/>
    </source>
</evidence>
<protein>
    <recommendedName>
        <fullName evidence="3">Plastid lipid-associated protein/fibrillin conserved domain-containing protein</fullName>
    </recommendedName>
</protein>
<dbReference type="GO" id="GO:0005929">
    <property type="term" value="C:cilium"/>
    <property type="evidence" value="ECO:0007669"/>
    <property type="project" value="TreeGrafter"/>
</dbReference>